<dbReference type="SUPFAM" id="SSF52200">
    <property type="entry name" value="Toll/Interleukin receptor TIR domain"/>
    <property type="match status" value="1"/>
</dbReference>
<comment type="caution">
    <text evidence="2">The sequence shown here is derived from an EMBL/GenBank/DDBJ whole genome shotgun (WGS) entry which is preliminary data.</text>
</comment>
<proteinExistence type="predicted"/>
<dbReference type="EMBL" id="JAGSOH010000005">
    <property type="protein sequence ID" value="MBR7825300.1"/>
    <property type="molecule type" value="Genomic_DNA"/>
</dbReference>
<feature type="region of interest" description="Disordered" evidence="1">
    <location>
        <begin position="410"/>
        <end position="442"/>
    </location>
</feature>
<dbReference type="NCBIfam" id="NF040588">
    <property type="entry name" value="FxsC_Nterm"/>
    <property type="match status" value="1"/>
</dbReference>
<protein>
    <recommendedName>
        <fullName evidence="4">TIR domain-containing protein</fullName>
    </recommendedName>
</protein>
<gene>
    <name evidence="2" type="ORF">KDK95_03200</name>
</gene>
<dbReference type="InterPro" id="IPR035897">
    <property type="entry name" value="Toll_tir_struct_dom_sf"/>
</dbReference>
<sequence length="442" mass="50695">MGPKPPESAPSLPTEIDAFGPAFFLSYSRVAPLRGDRTDPDYWVKRFYHELAGEIRSLDANLRHGFIADHVPPGSSPETVTARNLASCRIFVPLYGDDYFDDEQCGREWTVFEQRRQLRRARTGDDGESVVPVLWTRPGREDWPECARRVRPNPLLSNDLYLRLGLFELIRLHERAYHEVVRLLAKEIVRRAHTEAPPVAAEDALSWATPAFPAPGRSTRQLFITVVAGVRRSMPTERNPDFYGERPEDWRPYQPESQEPIAMRAARIARTLGYQPEIRVLTATSPEVKPEVRVNSQIRQDSPFLQPSGASILLADPWLFRGFKERRNLETVDLRKKEWVRLMVPWSSTDHETREQRTALEAHVHNAVPWMMQGWRRTCQQHVVDLATPEQFDEALPAVIDRARNHYLNNSRPLRDSTFGGYSGRPRLAPPPEDEPPRHGSG</sequence>
<evidence type="ECO:0000256" key="1">
    <source>
        <dbReference type="SAM" id="MobiDB-lite"/>
    </source>
</evidence>
<dbReference type="InterPro" id="IPR026367">
    <property type="entry name" value="FxsC_C"/>
</dbReference>
<accession>A0A941IEJ3</accession>
<dbReference type="Proteomes" id="UP000676325">
    <property type="component" value="Unassembled WGS sequence"/>
</dbReference>
<dbReference type="NCBIfam" id="TIGR04276">
    <property type="entry name" value="FxsC_Cterm"/>
    <property type="match status" value="1"/>
</dbReference>
<evidence type="ECO:0008006" key="4">
    <source>
        <dbReference type="Google" id="ProtNLM"/>
    </source>
</evidence>
<dbReference type="Gene3D" id="3.40.50.10140">
    <property type="entry name" value="Toll/interleukin-1 receptor homology (TIR) domain"/>
    <property type="match status" value="1"/>
</dbReference>
<dbReference type="RefSeq" id="WP_212516459.1">
    <property type="nucleotide sequence ID" value="NZ_JAGSOH010000005.1"/>
</dbReference>
<evidence type="ECO:0000313" key="2">
    <source>
        <dbReference type="EMBL" id="MBR7825300.1"/>
    </source>
</evidence>
<dbReference type="AlphaFoldDB" id="A0A941IEJ3"/>
<name>A0A941IEJ3_9ACTN</name>
<reference evidence="2" key="1">
    <citation type="submission" date="2021-04" db="EMBL/GenBank/DDBJ databases">
        <title>Genome based classification of Actinospica acidithermotolerans sp. nov., an actinobacterium isolated from an Indonesian hot spring.</title>
        <authorList>
            <person name="Kusuma A.B."/>
            <person name="Putra K.E."/>
            <person name="Nafisah S."/>
            <person name="Loh J."/>
            <person name="Nouioui I."/>
            <person name="Goodfellow M."/>
        </authorList>
    </citation>
    <scope>NUCLEOTIDE SEQUENCE</scope>
    <source>
        <strain evidence="2">MGRD01-02</strain>
    </source>
</reference>
<evidence type="ECO:0000313" key="3">
    <source>
        <dbReference type="Proteomes" id="UP000676325"/>
    </source>
</evidence>
<organism evidence="2 3">
    <name type="scientific">Actinospica acidithermotolerans</name>
    <dbReference type="NCBI Taxonomy" id="2828514"/>
    <lineage>
        <taxon>Bacteria</taxon>
        <taxon>Bacillati</taxon>
        <taxon>Actinomycetota</taxon>
        <taxon>Actinomycetes</taxon>
        <taxon>Catenulisporales</taxon>
        <taxon>Actinospicaceae</taxon>
        <taxon>Actinospica</taxon>
    </lineage>
</organism>
<keyword evidence="3" id="KW-1185">Reference proteome</keyword>
<dbReference type="InterPro" id="IPR047603">
    <property type="entry name" value="FxsC_N"/>
</dbReference>